<feature type="compositionally biased region" description="Acidic residues" evidence="1">
    <location>
        <begin position="254"/>
        <end position="265"/>
    </location>
</feature>
<keyword evidence="3" id="KW-1185">Reference proteome</keyword>
<feature type="region of interest" description="Disordered" evidence="1">
    <location>
        <begin position="248"/>
        <end position="347"/>
    </location>
</feature>
<organism evidence="2 3">
    <name type="scientific">Cladophialophora chaetospira</name>
    <dbReference type="NCBI Taxonomy" id="386627"/>
    <lineage>
        <taxon>Eukaryota</taxon>
        <taxon>Fungi</taxon>
        <taxon>Dikarya</taxon>
        <taxon>Ascomycota</taxon>
        <taxon>Pezizomycotina</taxon>
        <taxon>Eurotiomycetes</taxon>
        <taxon>Chaetothyriomycetidae</taxon>
        <taxon>Chaetothyriales</taxon>
        <taxon>Herpotrichiellaceae</taxon>
        <taxon>Cladophialophora</taxon>
    </lineage>
</organism>
<dbReference type="Proteomes" id="UP001172673">
    <property type="component" value="Unassembled WGS sequence"/>
</dbReference>
<evidence type="ECO:0000313" key="3">
    <source>
        <dbReference type="Proteomes" id="UP001172673"/>
    </source>
</evidence>
<feature type="compositionally biased region" description="Acidic residues" evidence="1">
    <location>
        <begin position="272"/>
        <end position="287"/>
    </location>
</feature>
<evidence type="ECO:0000313" key="2">
    <source>
        <dbReference type="EMBL" id="KAJ9606870.1"/>
    </source>
</evidence>
<evidence type="ECO:0000256" key="1">
    <source>
        <dbReference type="SAM" id="MobiDB-lite"/>
    </source>
</evidence>
<sequence>MAQPQSNDMASAEASPGSPPPFLDENFKAIRLMVYDILKALPPNDSDRPDYDTVATWEQGEWDIFQEFSVTRKSLRLTCKKIKDEWTGQFLRSTTICLDTMRTIARFRTELLTSLSEDEIKYIGRFSYNGSRRGMFTPIIRCPNLLLPDARGLEELASLLRGEPLLQLETLDVKFGGDEPRLLWRRNEESKSQIESRLHPWLSQFNLRDFENEMTATALKDSSVVRLFEGIAVQYFFRRKKPAVTDEIYGQGYDDGDDDSSDGDDSVTTMDPSDDDDDDVSEDGTALDEERGWDSEEEGSKEGNSDIGEDTASNHQESDSGTGVVEKTSNGSASKAELAMDETNDKRKRVFAEVEE</sequence>
<feature type="region of interest" description="Disordered" evidence="1">
    <location>
        <begin position="1"/>
        <end position="20"/>
    </location>
</feature>
<reference evidence="2" key="1">
    <citation type="submission" date="2022-10" db="EMBL/GenBank/DDBJ databases">
        <title>Culturing micro-colonial fungi from biological soil crusts in the Mojave desert and describing Neophaeococcomyces mojavensis, and introducing the new genera and species Taxawa tesnikishii.</title>
        <authorList>
            <person name="Kurbessoian T."/>
            <person name="Stajich J.E."/>
        </authorList>
    </citation>
    <scope>NUCLEOTIDE SEQUENCE</scope>
    <source>
        <strain evidence="2">TK_41</strain>
    </source>
</reference>
<accession>A0AA38X4Y8</accession>
<dbReference type="AlphaFoldDB" id="A0AA38X4Y8"/>
<protein>
    <submittedName>
        <fullName evidence="2">Uncharacterized protein</fullName>
    </submittedName>
</protein>
<feature type="compositionally biased region" description="Polar residues" evidence="1">
    <location>
        <begin position="311"/>
        <end position="333"/>
    </location>
</feature>
<feature type="compositionally biased region" description="Basic and acidic residues" evidence="1">
    <location>
        <begin position="288"/>
        <end position="304"/>
    </location>
</feature>
<dbReference type="EMBL" id="JAPDRK010000013">
    <property type="protein sequence ID" value="KAJ9606870.1"/>
    <property type="molecule type" value="Genomic_DNA"/>
</dbReference>
<gene>
    <name evidence="2" type="ORF">H2200_008880</name>
</gene>
<proteinExistence type="predicted"/>
<comment type="caution">
    <text evidence="2">The sequence shown here is derived from an EMBL/GenBank/DDBJ whole genome shotgun (WGS) entry which is preliminary data.</text>
</comment>
<name>A0AA38X4Y8_9EURO</name>